<dbReference type="Proteomes" id="UP000320735">
    <property type="component" value="Unassembled WGS sequence"/>
</dbReference>
<dbReference type="RefSeq" id="WP_146372644.1">
    <property type="nucleotide sequence ID" value="NZ_SJPP01000002.1"/>
</dbReference>
<evidence type="ECO:0000313" key="1">
    <source>
        <dbReference type="EMBL" id="TWU08861.1"/>
    </source>
</evidence>
<sequence length="168" mass="19161">MWFDIPDKYMHLPETQQLLEAERAFEKLQSEYDAAVSEDTQNSDPSTISAILYHRMIAQQEFENALDAFKKVIGSPLPGKLSTEVLSAIESDFSQNDRPFVKGALAEMSGKVAGWKESRYLNERVCLCVLQLAAGNRSLFDQYVESAILDYRDVILWAEYPGRSRRDE</sequence>
<gene>
    <name evidence="1" type="ORF">CA54_40990</name>
</gene>
<dbReference type="OrthoDB" id="1452927at2"/>
<reference evidence="1 2" key="1">
    <citation type="submission" date="2019-02" db="EMBL/GenBank/DDBJ databases">
        <title>Deep-cultivation of Planctomycetes and their phenomic and genomic characterization uncovers novel biology.</title>
        <authorList>
            <person name="Wiegand S."/>
            <person name="Jogler M."/>
            <person name="Boedeker C."/>
            <person name="Pinto D."/>
            <person name="Vollmers J."/>
            <person name="Rivas-Marin E."/>
            <person name="Kohn T."/>
            <person name="Peeters S.H."/>
            <person name="Heuer A."/>
            <person name="Rast P."/>
            <person name="Oberbeckmann S."/>
            <person name="Bunk B."/>
            <person name="Jeske O."/>
            <person name="Meyerdierks A."/>
            <person name="Storesund J.E."/>
            <person name="Kallscheuer N."/>
            <person name="Luecker S."/>
            <person name="Lage O.M."/>
            <person name="Pohl T."/>
            <person name="Merkel B.J."/>
            <person name="Hornburger P."/>
            <person name="Mueller R.-W."/>
            <person name="Bruemmer F."/>
            <person name="Labrenz M."/>
            <person name="Spormann A.M."/>
            <person name="Op Den Camp H."/>
            <person name="Overmann J."/>
            <person name="Amann R."/>
            <person name="Jetten M.S.M."/>
            <person name="Mascher T."/>
            <person name="Medema M.H."/>
            <person name="Devos D.P."/>
            <person name="Kaster A.-K."/>
            <person name="Ovreas L."/>
            <person name="Rohde M."/>
            <person name="Galperin M.Y."/>
            <person name="Jogler C."/>
        </authorList>
    </citation>
    <scope>NUCLEOTIDE SEQUENCE [LARGE SCALE GENOMIC DNA]</scope>
    <source>
        <strain evidence="1 2">CA54</strain>
    </source>
</reference>
<proteinExistence type="predicted"/>
<name>A0A5C6BBM3_9PLAN</name>
<protein>
    <submittedName>
        <fullName evidence="1">Uncharacterized protein</fullName>
    </submittedName>
</protein>
<dbReference type="EMBL" id="SJPP01000002">
    <property type="protein sequence ID" value="TWU08861.1"/>
    <property type="molecule type" value="Genomic_DNA"/>
</dbReference>
<accession>A0A5C6BBM3</accession>
<comment type="caution">
    <text evidence="1">The sequence shown here is derived from an EMBL/GenBank/DDBJ whole genome shotgun (WGS) entry which is preliminary data.</text>
</comment>
<dbReference type="AlphaFoldDB" id="A0A5C6BBM3"/>
<evidence type="ECO:0000313" key="2">
    <source>
        <dbReference type="Proteomes" id="UP000320735"/>
    </source>
</evidence>
<keyword evidence="2" id="KW-1185">Reference proteome</keyword>
<organism evidence="1 2">
    <name type="scientific">Symmachiella macrocystis</name>
    <dbReference type="NCBI Taxonomy" id="2527985"/>
    <lineage>
        <taxon>Bacteria</taxon>
        <taxon>Pseudomonadati</taxon>
        <taxon>Planctomycetota</taxon>
        <taxon>Planctomycetia</taxon>
        <taxon>Planctomycetales</taxon>
        <taxon>Planctomycetaceae</taxon>
        <taxon>Symmachiella</taxon>
    </lineage>
</organism>